<dbReference type="OrthoDB" id="537027at2"/>
<evidence type="ECO:0000259" key="7">
    <source>
        <dbReference type="PROSITE" id="PS50109"/>
    </source>
</evidence>
<dbReference type="PROSITE" id="PS50109">
    <property type="entry name" value="HIS_KIN"/>
    <property type="match status" value="1"/>
</dbReference>
<dbReference type="RefSeq" id="WP_022604466.1">
    <property type="nucleotide sequence ID" value="NZ_ASSJ01000008.1"/>
</dbReference>
<keyword evidence="4" id="KW-0808">Transferase</keyword>
<evidence type="ECO:0000256" key="6">
    <source>
        <dbReference type="ARBA" id="ARBA00023012"/>
    </source>
</evidence>
<reference evidence="8 9" key="1">
    <citation type="submission" date="2013-05" db="EMBL/GenBank/DDBJ databases">
        <title>Draft genome sequence of Rubidibacter lacunae KORDI 51-2.</title>
        <authorList>
            <person name="Choi D.H."/>
            <person name="Noh J.H."/>
            <person name="Kwon K.-K."/>
            <person name="Lee J.-H."/>
            <person name="Ryu J.-Y."/>
        </authorList>
    </citation>
    <scope>NUCLEOTIDE SEQUENCE [LARGE SCALE GENOMIC DNA]</scope>
    <source>
        <strain evidence="8 9">KORDI 51-2</strain>
    </source>
</reference>
<dbReference type="InterPro" id="IPR003661">
    <property type="entry name" value="HisK_dim/P_dom"/>
</dbReference>
<dbReference type="GO" id="GO:0000155">
    <property type="term" value="F:phosphorelay sensor kinase activity"/>
    <property type="evidence" value="ECO:0007669"/>
    <property type="project" value="InterPro"/>
</dbReference>
<organism evidence="8 9">
    <name type="scientific">Rubidibacter lacunae KORDI 51-2</name>
    <dbReference type="NCBI Taxonomy" id="582515"/>
    <lineage>
        <taxon>Bacteria</taxon>
        <taxon>Bacillati</taxon>
        <taxon>Cyanobacteriota</taxon>
        <taxon>Cyanophyceae</taxon>
        <taxon>Oscillatoriophycideae</taxon>
        <taxon>Chroococcales</taxon>
        <taxon>Aphanothecaceae</taxon>
        <taxon>Rubidibacter</taxon>
    </lineage>
</organism>
<dbReference type="eggNOG" id="COG2205">
    <property type="taxonomic scope" value="Bacteria"/>
</dbReference>
<evidence type="ECO:0000256" key="4">
    <source>
        <dbReference type="ARBA" id="ARBA00022679"/>
    </source>
</evidence>
<keyword evidence="6" id="KW-0902">Two-component regulatory system</keyword>
<keyword evidence="3" id="KW-0597">Phosphoprotein</keyword>
<proteinExistence type="predicted"/>
<dbReference type="Proteomes" id="UP000016960">
    <property type="component" value="Unassembled WGS sequence"/>
</dbReference>
<feature type="domain" description="Histidine kinase" evidence="7">
    <location>
        <begin position="228"/>
        <end position="453"/>
    </location>
</feature>
<keyword evidence="5 8" id="KW-0418">Kinase</keyword>
<keyword evidence="9" id="KW-1185">Reference proteome</keyword>
<dbReference type="Gene3D" id="3.30.565.10">
    <property type="entry name" value="Histidine kinase-like ATPase, C-terminal domain"/>
    <property type="match status" value="1"/>
</dbReference>
<sequence>MQAGWLPTVIEAIAQTDSDAVAGMPADASELAAARRAYREWTAAVVALGQLIAESATSGVVLSGPSPLLATEVLGPTWHAAAFVPADMQRRQLPGATTVPAGHRAIALPLAPGDPLGAECFGLVICDRFCLTLALGLTATGAIAFQFSFAPEAARVAWANLQPRVAAACPERAAALSAAWAAQPQPQPDYRLVTQFARRILQALPSDDAVPERPTMPATSRELELLQAFTHEVRTPLATIRILARSALKRAELDAGIAKRLQAIDRECTAQIERMELIFQVMELDSKSHRDRSRPAKVRLAPVALERVLQQSIPHWQQQARRRNVALSVALPETLPAVVSDPALLDRILTGLMDCFTSGIPIGAQVQVRVTTAGDRLKLQVRAKGGCMLARTGEAQPSPKLLGRVLLLRPETGGLSLNLDATKHLFQIIGGKLTVRHHPDAGEVLTIFLPLNEVASAASPPALARETEVAASETVSTSDFTR</sequence>
<dbReference type="AlphaFoldDB" id="U5DQ22"/>
<gene>
    <name evidence="8" type="ORF">KR51_00005510</name>
</gene>
<dbReference type="InterPro" id="IPR036890">
    <property type="entry name" value="HATPase_C_sf"/>
</dbReference>
<dbReference type="SUPFAM" id="SSF55874">
    <property type="entry name" value="ATPase domain of HSP90 chaperone/DNA topoisomerase II/histidine kinase"/>
    <property type="match status" value="1"/>
</dbReference>
<evidence type="ECO:0000313" key="9">
    <source>
        <dbReference type="Proteomes" id="UP000016960"/>
    </source>
</evidence>
<dbReference type="STRING" id="582515.KR51_00005510"/>
<comment type="caution">
    <text evidence="8">The sequence shown here is derived from an EMBL/GenBank/DDBJ whole genome shotgun (WGS) entry which is preliminary data.</text>
</comment>
<dbReference type="EMBL" id="ASSJ01000008">
    <property type="protein sequence ID" value="ERN42704.1"/>
    <property type="molecule type" value="Genomic_DNA"/>
</dbReference>
<dbReference type="PANTHER" id="PTHR44936:SF9">
    <property type="entry name" value="SENSOR PROTEIN CREC"/>
    <property type="match status" value="1"/>
</dbReference>
<evidence type="ECO:0000256" key="2">
    <source>
        <dbReference type="ARBA" id="ARBA00012438"/>
    </source>
</evidence>
<dbReference type="EC" id="2.7.13.3" evidence="2"/>
<protein>
    <recommendedName>
        <fullName evidence="2">histidine kinase</fullName>
        <ecNumber evidence="2">2.7.13.3</ecNumber>
    </recommendedName>
</protein>
<comment type="catalytic activity">
    <reaction evidence="1">
        <text>ATP + protein L-histidine = ADP + protein N-phospho-L-histidine.</text>
        <dbReference type="EC" id="2.7.13.3"/>
    </reaction>
</comment>
<evidence type="ECO:0000313" key="8">
    <source>
        <dbReference type="EMBL" id="ERN42704.1"/>
    </source>
</evidence>
<evidence type="ECO:0000256" key="5">
    <source>
        <dbReference type="ARBA" id="ARBA00022777"/>
    </source>
</evidence>
<dbReference type="InterPro" id="IPR005467">
    <property type="entry name" value="His_kinase_dom"/>
</dbReference>
<dbReference type="PANTHER" id="PTHR44936">
    <property type="entry name" value="SENSOR PROTEIN CREC"/>
    <property type="match status" value="1"/>
</dbReference>
<dbReference type="GO" id="GO:0005886">
    <property type="term" value="C:plasma membrane"/>
    <property type="evidence" value="ECO:0007669"/>
    <property type="project" value="UniProtKB-SubCell"/>
</dbReference>
<name>U5DQ22_9CHRO</name>
<evidence type="ECO:0000256" key="1">
    <source>
        <dbReference type="ARBA" id="ARBA00000085"/>
    </source>
</evidence>
<dbReference type="InterPro" id="IPR050980">
    <property type="entry name" value="2C_sensor_his_kinase"/>
</dbReference>
<dbReference type="CDD" id="cd00082">
    <property type="entry name" value="HisKA"/>
    <property type="match status" value="1"/>
</dbReference>
<dbReference type="InParanoid" id="U5DQ22"/>
<accession>U5DQ22</accession>
<evidence type="ECO:0000256" key="3">
    <source>
        <dbReference type="ARBA" id="ARBA00022553"/>
    </source>
</evidence>